<feature type="compositionally biased region" description="Basic and acidic residues" evidence="8">
    <location>
        <begin position="1021"/>
        <end position="1038"/>
    </location>
</feature>
<evidence type="ECO:0000256" key="4">
    <source>
        <dbReference type="ARBA" id="ARBA00022670"/>
    </source>
</evidence>
<dbReference type="EMBL" id="AFYH01092583">
    <property type="status" value="NOT_ANNOTATED_CDS"/>
    <property type="molecule type" value="Genomic_DNA"/>
</dbReference>
<dbReference type="GeneTree" id="ENSGT00940000154596"/>
<feature type="compositionally biased region" description="Basic and acidic residues" evidence="8">
    <location>
        <begin position="987"/>
        <end position="1008"/>
    </location>
</feature>
<dbReference type="PANTHER" id="PTHR24006:SF727">
    <property type="entry name" value="UBIQUITIN CARBOXYL-TERMINAL HYDROLASE 42"/>
    <property type="match status" value="1"/>
</dbReference>
<keyword evidence="5" id="KW-0833">Ubl conjugation pathway</keyword>
<reference evidence="11" key="1">
    <citation type="submission" date="2011-08" db="EMBL/GenBank/DDBJ databases">
        <title>The draft genome of Latimeria chalumnae.</title>
        <authorList>
            <person name="Di Palma F."/>
            <person name="Alfoldi J."/>
            <person name="Johnson J."/>
            <person name="Berlin A."/>
            <person name="Gnerre S."/>
            <person name="Jaffe D."/>
            <person name="MacCallum I."/>
            <person name="Young S."/>
            <person name="Walker B.J."/>
            <person name="Lander E."/>
            <person name="Lindblad-Toh K."/>
        </authorList>
    </citation>
    <scope>NUCLEOTIDE SEQUENCE [LARGE SCALE GENOMIC DNA]</scope>
    <source>
        <strain evidence="11">Wild caught</strain>
    </source>
</reference>
<dbReference type="AlphaFoldDB" id="H3ATB2"/>
<feature type="compositionally biased region" description="Polar residues" evidence="8">
    <location>
        <begin position="544"/>
        <end position="562"/>
    </location>
</feature>
<dbReference type="GO" id="GO:0005634">
    <property type="term" value="C:nucleus"/>
    <property type="evidence" value="ECO:0007669"/>
    <property type="project" value="TreeGrafter"/>
</dbReference>
<dbReference type="InterPro" id="IPR001394">
    <property type="entry name" value="Peptidase_C19_UCH"/>
</dbReference>
<feature type="region of interest" description="Disordered" evidence="8">
    <location>
        <begin position="412"/>
        <end position="432"/>
    </location>
</feature>
<dbReference type="PROSITE" id="PS00973">
    <property type="entry name" value="USP_2"/>
    <property type="match status" value="1"/>
</dbReference>
<dbReference type="EMBL" id="AFYH01092584">
    <property type="status" value="NOT_ANNOTATED_CDS"/>
    <property type="molecule type" value="Genomic_DNA"/>
</dbReference>
<dbReference type="GO" id="GO:0016579">
    <property type="term" value="P:protein deubiquitination"/>
    <property type="evidence" value="ECO:0007669"/>
    <property type="project" value="InterPro"/>
</dbReference>
<keyword evidence="11" id="KW-1185">Reference proteome</keyword>
<dbReference type="CDD" id="cd02661">
    <property type="entry name" value="Peptidase_C19E"/>
    <property type="match status" value="1"/>
</dbReference>
<dbReference type="GO" id="GO:0006508">
    <property type="term" value="P:proteolysis"/>
    <property type="evidence" value="ECO:0007669"/>
    <property type="project" value="UniProtKB-KW"/>
</dbReference>
<dbReference type="PROSITE" id="PS50235">
    <property type="entry name" value="USP_3"/>
    <property type="match status" value="1"/>
</dbReference>
<feature type="region of interest" description="Disordered" evidence="8">
    <location>
        <begin position="471"/>
        <end position="502"/>
    </location>
</feature>
<dbReference type="PROSITE" id="PS00972">
    <property type="entry name" value="USP_1"/>
    <property type="match status" value="1"/>
</dbReference>
<keyword evidence="3" id="KW-0597">Phosphoprotein</keyword>
<feature type="compositionally biased region" description="Polar residues" evidence="8">
    <location>
        <begin position="480"/>
        <end position="498"/>
    </location>
</feature>
<keyword evidence="7" id="KW-0788">Thiol protease</keyword>
<reference evidence="10" key="3">
    <citation type="submission" date="2025-09" db="UniProtKB">
        <authorList>
            <consortium name="Ensembl"/>
        </authorList>
    </citation>
    <scope>IDENTIFICATION</scope>
</reference>
<feature type="compositionally biased region" description="Polar residues" evidence="8">
    <location>
        <begin position="571"/>
        <end position="584"/>
    </location>
</feature>
<protein>
    <recommendedName>
        <fullName evidence="2">ubiquitinyl hydrolase 1</fullName>
        <ecNumber evidence="2">3.4.19.12</ecNumber>
    </recommendedName>
</protein>
<dbReference type="Pfam" id="PF00443">
    <property type="entry name" value="UCH"/>
    <property type="match status" value="1"/>
</dbReference>
<reference evidence="10" key="2">
    <citation type="submission" date="2025-08" db="UniProtKB">
        <authorList>
            <consortium name="Ensembl"/>
        </authorList>
    </citation>
    <scope>IDENTIFICATION</scope>
</reference>
<dbReference type="STRING" id="7897.ENSLACP00000012883"/>
<evidence type="ECO:0000256" key="2">
    <source>
        <dbReference type="ARBA" id="ARBA00012759"/>
    </source>
</evidence>
<dbReference type="InterPro" id="IPR050164">
    <property type="entry name" value="Peptidase_C19"/>
</dbReference>
<feature type="compositionally biased region" description="Basic and acidic residues" evidence="8">
    <location>
        <begin position="926"/>
        <end position="943"/>
    </location>
</feature>
<feature type="compositionally biased region" description="Basic and acidic residues" evidence="8">
    <location>
        <begin position="904"/>
        <end position="918"/>
    </location>
</feature>
<feature type="region of interest" description="Disordered" evidence="8">
    <location>
        <begin position="57"/>
        <end position="83"/>
    </location>
</feature>
<dbReference type="EMBL" id="AFYH01092590">
    <property type="status" value="NOT_ANNOTATED_CDS"/>
    <property type="molecule type" value="Genomic_DNA"/>
</dbReference>
<dbReference type="SUPFAM" id="SSF54001">
    <property type="entry name" value="Cysteine proteinases"/>
    <property type="match status" value="1"/>
</dbReference>
<feature type="region of interest" description="Disordered" evidence="8">
    <location>
        <begin position="524"/>
        <end position="648"/>
    </location>
</feature>
<dbReference type="InterPro" id="IPR028889">
    <property type="entry name" value="USP"/>
</dbReference>
<feature type="compositionally biased region" description="Basic residues" evidence="8">
    <location>
        <begin position="1160"/>
        <end position="1185"/>
    </location>
</feature>
<dbReference type="InterPro" id="IPR018200">
    <property type="entry name" value="USP_CS"/>
</dbReference>
<dbReference type="EMBL" id="AFYH01092586">
    <property type="status" value="NOT_ANNOTATED_CDS"/>
    <property type="molecule type" value="Genomic_DNA"/>
</dbReference>
<dbReference type="EMBL" id="AFYH01092588">
    <property type="status" value="NOT_ANNOTATED_CDS"/>
    <property type="molecule type" value="Genomic_DNA"/>
</dbReference>
<evidence type="ECO:0000313" key="10">
    <source>
        <dbReference type="Ensembl" id="ENSLACP00000012883.1"/>
    </source>
</evidence>
<feature type="compositionally biased region" description="Basic and acidic residues" evidence="8">
    <location>
        <begin position="1118"/>
        <end position="1129"/>
    </location>
</feature>
<dbReference type="GO" id="GO:0005829">
    <property type="term" value="C:cytosol"/>
    <property type="evidence" value="ECO:0007669"/>
    <property type="project" value="TreeGrafter"/>
</dbReference>
<feature type="domain" description="USP" evidence="9">
    <location>
        <begin position="105"/>
        <end position="406"/>
    </location>
</feature>
<dbReference type="GO" id="GO:0042981">
    <property type="term" value="P:regulation of apoptotic process"/>
    <property type="evidence" value="ECO:0007669"/>
    <property type="project" value="TreeGrafter"/>
</dbReference>
<dbReference type="GO" id="GO:0004843">
    <property type="term" value="F:cysteine-type deubiquitinase activity"/>
    <property type="evidence" value="ECO:0007669"/>
    <property type="project" value="UniProtKB-EC"/>
</dbReference>
<dbReference type="Proteomes" id="UP000008672">
    <property type="component" value="Unassembled WGS sequence"/>
</dbReference>
<proteinExistence type="predicted"/>
<dbReference type="EMBL" id="AFYH01092585">
    <property type="status" value="NOT_ANNOTATED_CDS"/>
    <property type="molecule type" value="Genomic_DNA"/>
</dbReference>
<comment type="catalytic activity">
    <reaction evidence="1">
        <text>Thiol-dependent hydrolysis of ester, thioester, amide, peptide and isopeptide bonds formed by the C-terminal Gly of ubiquitin (a 76-residue protein attached to proteins as an intracellular targeting signal).</text>
        <dbReference type="EC" id="3.4.19.12"/>
    </reaction>
</comment>
<dbReference type="eggNOG" id="KOG1865">
    <property type="taxonomic scope" value="Eukaryota"/>
</dbReference>
<gene>
    <name evidence="10" type="primary">USP42</name>
</gene>
<evidence type="ECO:0000313" key="11">
    <source>
        <dbReference type="Proteomes" id="UP000008672"/>
    </source>
</evidence>
<feature type="compositionally biased region" description="Basic residues" evidence="8">
    <location>
        <begin position="1009"/>
        <end position="1019"/>
    </location>
</feature>
<evidence type="ECO:0000256" key="6">
    <source>
        <dbReference type="ARBA" id="ARBA00022801"/>
    </source>
</evidence>
<feature type="compositionally biased region" description="Polar residues" evidence="8">
    <location>
        <begin position="524"/>
        <end position="537"/>
    </location>
</feature>
<feature type="region of interest" description="Disordered" evidence="8">
    <location>
        <begin position="835"/>
        <end position="891"/>
    </location>
</feature>
<feature type="compositionally biased region" description="Basic residues" evidence="8">
    <location>
        <begin position="1200"/>
        <end position="1211"/>
    </location>
</feature>
<dbReference type="Ensembl" id="ENSLACT00000012977.1">
    <property type="protein sequence ID" value="ENSLACP00000012883.1"/>
    <property type="gene ID" value="ENSLACG00000011343.1"/>
</dbReference>
<keyword evidence="4" id="KW-0645">Protease</keyword>
<keyword evidence="6" id="KW-0378">Hydrolase</keyword>
<evidence type="ECO:0000256" key="1">
    <source>
        <dbReference type="ARBA" id="ARBA00000707"/>
    </source>
</evidence>
<feature type="region of interest" description="Disordered" evidence="8">
    <location>
        <begin position="904"/>
        <end position="1038"/>
    </location>
</feature>
<dbReference type="FunFam" id="3.90.70.10:FF:000016">
    <property type="entry name" value="Ubiquitin carboxyl-terminal hydrolase 36"/>
    <property type="match status" value="1"/>
</dbReference>
<feature type="compositionally biased region" description="Polar residues" evidence="8">
    <location>
        <begin position="57"/>
        <end position="78"/>
    </location>
</feature>
<dbReference type="HOGENOM" id="CLU_005541_0_0_1"/>
<feature type="compositionally biased region" description="Polar residues" evidence="8">
    <location>
        <begin position="975"/>
        <end position="985"/>
    </location>
</feature>
<feature type="compositionally biased region" description="Basic and acidic residues" evidence="8">
    <location>
        <begin position="863"/>
        <end position="874"/>
    </location>
</feature>
<evidence type="ECO:0000256" key="3">
    <source>
        <dbReference type="ARBA" id="ARBA00022553"/>
    </source>
</evidence>
<dbReference type="Bgee" id="ENSLACG00000011343">
    <property type="expression patterns" value="Expressed in post-anal tail muscle and 3 other cell types or tissues"/>
</dbReference>
<name>H3ATB2_LATCH</name>
<dbReference type="PANTHER" id="PTHR24006">
    <property type="entry name" value="UBIQUITIN CARBOXYL-TERMINAL HYDROLASE"/>
    <property type="match status" value="1"/>
</dbReference>
<dbReference type="InParanoid" id="H3ATB2"/>
<evidence type="ECO:0000259" key="9">
    <source>
        <dbReference type="PROSITE" id="PS50235"/>
    </source>
</evidence>
<feature type="compositionally biased region" description="Polar residues" evidence="8">
    <location>
        <begin position="837"/>
        <end position="846"/>
    </location>
</feature>
<feature type="compositionally biased region" description="Basic and acidic residues" evidence="8">
    <location>
        <begin position="1144"/>
        <end position="1159"/>
    </location>
</feature>
<feature type="compositionally biased region" description="Basic and acidic residues" evidence="8">
    <location>
        <begin position="610"/>
        <end position="620"/>
    </location>
</feature>
<evidence type="ECO:0000256" key="7">
    <source>
        <dbReference type="ARBA" id="ARBA00022807"/>
    </source>
</evidence>
<evidence type="ECO:0000256" key="8">
    <source>
        <dbReference type="SAM" id="MobiDB-lite"/>
    </source>
</evidence>
<feature type="region of interest" description="Disordered" evidence="8">
    <location>
        <begin position="1118"/>
        <end position="1211"/>
    </location>
</feature>
<sequence>MTIVDKSSEILNPTTCQNQPCCGDMDSGSASWGAVPSASEVPNHKVSLGPVPGAALYSSSPVQEKSKPSVQKDQSTGDGITPPQKVLFPAEKITLKWQQIQRIGAGLQNLGNTCFLNSALQCLTYTPPLANYMLSREHSKTCHEEGFCMMCTMQNHITQAFSNSGNVIKPMAIINDLRRIAKHFRFGNQEDAHEFLRYTVDAMQKACLNGSNKLDRQTQATTFVYQIFGGYLRSRVKCLNCKGVSDTFDPYLDVALEIKTAPSVNKALEQFVKPEQLDGENAYKCTKCKKMVPASKRFTLHRASNVLTLSLKRFANFNGGKITKDVRYPEYLDIRPYMSQSNGEPVIYVLYAVLVHSGFSCHAGHYYCYIKASNGQWYQMNDSIVSTSDIRSVLNQQAYVLFYLRSPDVKNGGDPMHSTHNLGQSSPRPPVSQRIVNKQSVSGFIGPQLPPHMVKNSSQFNVNGTLKEAPSSSVASASSTNVNRTASAPPSTSFQSRPVNKPTVIAEPKKQKITISIQNKLVARQGQSQPNLHSNPLDNVYKPSPSSTITNSSATQSTSEMSTAEFAATVSKPTTPTESCSKSMVNGKPKPGSRFLVPYGAESSEESDDEPKGLGKENGHSDSINGTVNGNGLAHEGANTEDDSGLKKLPEKESLNGAAVMELENSQNLIKMDSAMNKPVTPVENGLLEANGLHDKTPVCISNLPQKVMIDIVNGAELKSLKKDTPAEKYVNCISSMDATHENGSTFEDISGSLTCKAKDPIVTSVMATVNSSSKENIDERKVLNGEENHSASINIAEIPVAEQNEEVLDSAKPIPDTEMSLKNIPHHMEEPFTVTEKPSQNNLKQSECDSDPTKHLVLNGEKLSEETKEREGLDNGSSVLPVKESHQDSLALTEQTVHCTVEHASHVDEQPRREKTESGGQCSLNDEKVDDKKKSFEKEGHCKARSRSWSREKEVDNSKSSQGGSDGRERMSLKYQTPGKTSFYENKYRSPRKDRYSPSEYKPLERYRHYRNRSRSKNKNSPERSRYSEKEHYSRRERLPSRDRYYRDRCWRMERDRFFSNYHYYSKSSYRDKGYYRNRWADESKVKQNGKHWHSTAKQDPYPSLLAQDKYLHEKSTINSEARHGQRENKRKHDRSESSNSDNEQKCSRHSDRASEEHRKKKHKKSKKKKKSKDKHREKDHKHHWNSDFSDTNFETDTHKHKKKKKKKKH</sequence>
<dbReference type="Gene3D" id="3.90.70.10">
    <property type="entry name" value="Cysteine proteinases"/>
    <property type="match status" value="1"/>
</dbReference>
<dbReference type="EMBL" id="AFYH01092591">
    <property type="status" value="NOT_ANNOTATED_CDS"/>
    <property type="molecule type" value="Genomic_DNA"/>
</dbReference>
<accession>H3ATB2</accession>
<dbReference type="EC" id="3.4.19.12" evidence="2"/>
<organism evidence="10 11">
    <name type="scientific">Latimeria chalumnae</name>
    <name type="common">Coelacanth</name>
    <dbReference type="NCBI Taxonomy" id="7897"/>
    <lineage>
        <taxon>Eukaryota</taxon>
        <taxon>Metazoa</taxon>
        <taxon>Chordata</taxon>
        <taxon>Craniata</taxon>
        <taxon>Vertebrata</taxon>
        <taxon>Euteleostomi</taxon>
        <taxon>Coelacanthiformes</taxon>
        <taxon>Coelacanthidae</taxon>
        <taxon>Latimeria</taxon>
    </lineage>
</organism>
<evidence type="ECO:0000256" key="5">
    <source>
        <dbReference type="ARBA" id="ARBA00022786"/>
    </source>
</evidence>
<dbReference type="EMBL" id="AFYH01092587">
    <property type="status" value="NOT_ANNOTATED_CDS"/>
    <property type="molecule type" value="Genomic_DNA"/>
</dbReference>
<dbReference type="EMBL" id="AFYH01092589">
    <property type="status" value="NOT_ANNOTATED_CDS"/>
    <property type="molecule type" value="Genomic_DNA"/>
</dbReference>
<dbReference type="InterPro" id="IPR038765">
    <property type="entry name" value="Papain-like_cys_pep_sf"/>
</dbReference>
<feature type="compositionally biased region" description="Polar residues" evidence="8">
    <location>
        <begin position="621"/>
        <end position="630"/>
    </location>
</feature>
<dbReference type="FunCoup" id="H3ATB2">
    <property type="interactions" value="3541"/>
</dbReference>